<feature type="region of interest" description="Disordered" evidence="7">
    <location>
        <begin position="1"/>
        <end position="82"/>
    </location>
</feature>
<evidence type="ECO:0000256" key="2">
    <source>
        <dbReference type="ARBA" id="ARBA00004421"/>
    </source>
</evidence>
<accession>A0A0P1KTG9</accession>
<evidence type="ECO:0000256" key="4">
    <source>
        <dbReference type="ARBA" id="ARBA00021397"/>
    </source>
</evidence>
<evidence type="ECO:0000256" key="6">
    <source>
        <dbReference type="ARBA" id="ARBA00023140"/>
    </source>
</evidence>
<feature type="compositionally biased region" description="Basic and acidic residues" evidence="7">
    <location>
        <begin position="69"/>
        <end position="82"/>
    </location>
</feature>
<feature type="compositionally biased region" description="Low complexity" evidence="7">
    <location>
        <begin position="112"/>
        <end position="134"/>
    </location>
</feature>
<dbReference type="Proteomes" id="UP000236544">
    <property type="component" value="Unassembled WGS sequence"/>
</dbReference>
<dbReference type="AlphaFoldDB" id="A0A0P1KTG9"/>
<proteinExistence type="inferred from homology"/>
<organism evidence="8 9">
    <name type="scientific">Lachancea quebecensis</name>
    <dbReference type="NCBI Taxonomy" id="1654605"/>
    <lineage>
        <taxon>Eukaryota</taxon>
        <taxon>Fungi</taxon>
        <taxon>Dikarya</taxon>
        <taxon>Ascomycota</taxon>
        <taxon>Saccharomycotina</taxon>
        <taxon>Saccharomycetes</taxon>
        <taxon>Saccharomycetales</taxon>
        <taxon>Saccharomycetaceae</taxon>
        <taxon>Lachancea</taxon>
    </lineage>
</organism>
<dbReference type="InterPro" id="IPR024758">
    <property type="entry name" value="Inp1"/>
</dbReference>
<comment type="subcellular location">
    <subcellularLocation>
        <location evidence="2">Peroxisome membrane</location>
        <topology evidence="2">Peripheral membrane protein</topology>
    </subcellularLocation>
</comment>
<feature type="compositionally biased region" description="Basic and acidic residues" evidence="7">
    <location>
        <begin position="136"/>
        <end position="147"/>
    </location>
</feature>
<evidence type="ECO:0000256" key="7">
    <source>
        <dbReference type="SAM" id="MobiDB-lite"/>
    </source>
</evidence>
<keyword evidence="9" id="KW-1185">Reference proteome</keyword>
<dbReference type="PRINTS" id="PR02103">
    <property type="entry name" value="INPROXISOME1"/>
</dbReference>
<feature type="compositionally biased region" description="Polar residues" evidence="7">
    <location>
        <begin position="7"/>
        <end position="17"/>
    </location>
</feature>
<keyword evidence="5" id="KW-0472">Membrane</keyword>
<evidence type="ECO:0000313" key="8">
    <source>
        <dbReference type="EMBL" id="CUS23336.1"/>
    </source>
</evidence>
<dbReference type="GO" id="GO:0005780">
    <property type="term" value="C:extrinsic component of intraperoxisomal membrane"/>
    <property type="evidence" value="ECO:0007669"/>
    <property type="project" value="InterPro"/>
</dbReference>
<evidence type="ECO:0000256" key="3">
    <source>
        <dbReference type="ARBA" id="ARBA00010707"/>
    </source>
</evidence>
<comment type="similarity">
    <text evidence="3">Belongs to the INP1 family.</text>
</comment>
<keyword evidence="6" id="KW-0576">Peroxisome</keyword>
<dbReference type="GO" id="GO:0045033">
    <property type="term" value="P:peroxisome inheritance"/>
    <property type="evidence" value="ECO:0007669"/>
    <property type="project" value="InterPro"/>
</dbReference>
<protein>
    <recommendedName>
        <fullName evidence="4">Inheritance of peroxisomes protein 1</fullName>
    </recommendedName>
</protein>
<dbReference type="OrthoDB" id="4068391at2759"/>
<evidence type="ECO:0000256" key="1">
    <source>
        <dbReference type="ARBA" id="ARBA00003594"/>
    </source>
</evidence>
<feature type="region of interest" description="Disordered" evidence="7">
    <location>
        <begin position="111"/>
        <end position="147"/>
    </location>
</feature>
<dbReference type="EMBL" id="LN890527">
    <property type="protein sequence ID" value="CUS23336.1"/>
    <property type="molecule type" value="Genomic_DNA"/>
</dbReference>
<dbReference type="Pfam" id="PF12634">
    <property type="entry name" value="Inp1"/>
    <property type="match status" value="1"/>
</dbReference>
<evidence type="ECO:0000256" key="5">
    <source>
        <dbReference type="ARBA" id="ARBA00023136"/>
    </source>
</evidence>
<name>A0A0P1KTG9_9SACH</name>
<comment type="function">
    <text evidence="1">Required for peroxisome inheritance.</text>
</comment>
<gene>
    <name evidence="8" type="ORF">LAQU0_S09e02476g</name>
</gene>
<sequence length="388" mass="43459">MSGLKASDSTAGEASLQTKHKELSSGAKFMKKKQQSPFKSIKNTLLLRSHKHKKSGTSTELVSLNPPKLRRDTAGKSKSSEKEILKCQQRLSAQRVTLFKYEHVRVMNCNTSSQRSNSDSSASTVTSQSTVLRRSSSRDDSSPGTFKRETCLMSNGVLEIYQIITYNVKSPPQKMTYLCLGRKGNIVHPILPRLQVTRLDSPDFKISILLFNPERFWEIEFLPSGGLGKLDDQIAFEFESVISTICSYRSEKILTSDETQPPEQLPGTSDNDESDLEYLLEDSDESSDDAGSTVGSTCNKDDLIHDAFQKAMKNIAYLDASETARGVENKRFSSYPVSSLPSRLQYRSPIVRSTSFPLRLHSNNNDIANFNILRGSWMDISLDDLRDK</sequence>
<reference evidence="9" key="1">
    <citation type="submission" date="2015-10" db="EMBL/GenBank/DDBJ databases">
        <authorList>
            <person name="Devillers H."/>
        </authorList>
    </citation>
    <scope>NUCLEOTIDE SEQUENCE [LARGE SCALE GENOMIC DNA]</scope>
</reference>
<evidence type="ECO:0000313" key="9">
    <source>
        <dbReference type="Proteomes" id="UP000236544"/>
    </source>
</evidence>